<dbReference type="PATRIC" id="fig|742818.3.peg.1341"/>
<dbReference type="PROSITE" id="PS51257">
    <property type="entry name" value="PROKAR_LIPOPROTEIN"/>
    <property type="match status" value="1"/>
</dbReference>
<dbReference type="OrthoDB" id="3182075at2"/>
<accession>K0YJH6</accession>
<feature type="chain" id="PRO_5003841440" description="DUF5105 domain-containing protein" evidence="1">
    <location>
        <begin position="24"/>
        <end position="189"/>
    </location>
</feature>
<organism evidence="2 3">
    <name type="scientific">Slackia piriformis YIT 12062</name>
    <dbReference type="NCBI Taxonomy" id="742818"/>
    <lineage>
        <taxon>Bacteria</taxon>
        <taxon>Bacillati</taxon>
        <taxon>Actinomycetota</taxon>
        <taxon>Coriobacteriia</taxon>
        <taxon>Eggerthellales</taxon>
        <taxon>Eggerthellaceae</taxon>
        <taxon>Slackia</taxon>
    </lineage>
</organism>
<evidence type="ECO:0000313" key="2">
    <source>
        <dbReference type="EMBL" id="EJZ83757.1"/>
    </source>
</evidence>
<name>K0YJH6_9ACTN</name>
<dbReference type="HOGENOM" id="CLU_107077_0_0_11"/>
<comment type="caution">
    <text evidence="2">The sequence shown here is derived from an EMBL/GenBank/DDBJ whole genome shotgun (WGS) entry which is preliminary data.</text>
</comment>
<keyword evidence="1" id="KW-0732">Signal</keyword>
<gene>
    <name evidence="2" type="ORF">HMPREF9451_01278</name>
</gene>
<sequence length="189" mass="20272">MKKTRFFAALCLAAALACGMMLAACSSGPDPEEVISQDIATQFDPIKNLDQAAVDELAQDAESGADLSDFGIDGAEYIKAMLGGFDYSIVSVNVAEDGQSATAIVNVTCKSFNAANDRANEISEEFAASDEITDMSMDDLNKKIGEILMQAMNETEPSTVECEFQYNLVDGAWTMSDSAESEIYNAFFS</sequence>
<dbReference type="InParanoid" id="K0YJH6"/>
<proteinExistence type="predicted"/>
<protein>
    <recommendedName>
        <fullName evidence="4">DUF5105 domain-containing protein</fullName>
    </recommendedName>
</protein>
<feature type="signal peptide" evidence="1">
    <location>
        <begin position="1"/>
        <end position="23"/>
    </location>
</feature>
<evidence type="ECO:0000256" key="1">
    <source>
        <dbReference type="SAM" id="SignalP"/>
    </source>
</evidence>
<dbReference type="AlphaFoldDB" id="K0YJH6"/>
<reference evidence="2 3" key="1">
    <citation type="submission" date="2012-08" db="EMBL/GenBank/DDBJ databases">
        <title>The Genome Sequence of Slackia piriformis YIT 12062.</title>
        <authorList>
            <consortium name="The Broad Institute Genome Sequencing Platform"/>
            <person name="Earl A."/>
            <person name="Ward D."/>
            <person name="Feldgarden M."/>
            <person name="Gevers D."/>
            <person name="Morotomi M."/>
            <person name="Walker B."/>
            <person name="Young S.K."/>
            <person name="Zeng Q."/>
            <person name="Gargeya S."/>
            <person name="Fitzgerald M."/>
            <person name="Haas B."/>
            <person name="Abouelleil A."/>
            <person name="Alvarado L."/>
            <person name="Arachchi H.M."/>
            <person name="Berlin A.M."/>
            <person name="Chapman S.B."/>
            <person name="Goldberg J."/>
            <person name="Griggs A."/>
            <person name="Gujja S."/>
            <person name="Hansen M."/>
            <person name="Howarth C."/>
            <person name="Imamovic A."/>
            <person name="Larimer J."/>
            <person name="McCowen C."/>
            <person name="Montmayeur A."/>
            <person name="Murphy C."/>
            <person name="Neiman D."/>
            <person name="Pearson M."/>
            <person name="Priest M."/>
            <person name="Roberts A."/>
            <person name="Saif S."/>
            <person name="Shea T."/>
            <person name="Sisk P."/>
            <person name="Sykes S."/>
            <person name="Wortman J."/>
            <person name="Nusbaum C."/>
            <person name="Birren B."/>
        </authorList>
    </citation>
    <scope>NUCLEOTIDE SEQUENCE [LARGE SCALE GENOMIC DNA]</scope>
    <source>
        <strain evidence="2 3">YIT 12062</strain>
    </source>
</reference>
<dbReference type="Proteomes" id="UP000006069">
    <property type="component" value="Unassembled WGS sequence"/>
</dbReference>
<dbReference type="RefSeq" id="WP_009139476.1">
    <property type="nucleotide sequence ID" value="NZ_JH815198.1"/>
</dbReference>
<evidence type="ECO:0008006" key="4">
    <source>
        <dbReference type="Google" id="ProtNLM"/>
    </source>
</evidence>
<keyword evidence="3" id="KW-1185">Reference proteome</keyword>
<evidence type="ECO:0000313" key="3">
    <source>
        <dbReference type="Proteomes" id="UP000006069"/>
    </source>
</evidence>
<dbReference type="EMBL" id="ADMD01000007">
    <property type="protein sequence ID" value="EJZ83757.1"/>
    <property type="molecule type" value="Genomic_DNA"/>
</dbReference>